<feature type="region of interest" description="Disordered" evidence="1">
    <location>
        <begin position="26"/>
        <end position="47"/>
    </location>
</feature>
<dbReference type="EMBL" id="BAABBX010000016">
    <property type="protein sequence ID" value="GAA4194472.1"/>
    <property type="molecule type" value="Genomic_DNA"/>
</dbReference>
<evidence type="ECO:0000256" key="1">
    <source>
        <dbReference type="SAM" id="MobiDB-lite"/>
    </source>
</evidence>
<accession>A0ABP8B0V3</accession>
<evidence type="ECO:0000259" key="3">
    <source>
        <dbReference type="Pfam" id="PF03537"/>
    </source>
</evidence>
<dbReference type="Gene3D" id="3.20.20.70">
    <property type="entry name" value="Aldolase class I"/>
    <property type="match status" value="1"/>
</dbReference>
<dbReference type="InterPro" id="IPR013785">
    <property type="entry name" value="Aldolase_TIM"/>
</dbReference>
<organism evidence="4 5">
    <name type="scientific">Gryllotalpicola kribbensis</name>
    <dbReference type="NCBI Taxonomy" id="993084"/>
    <lineage>
        <taxon>Bacteria</taxon>
        <taxon>Bacillati</taxon>
        <taxon>Actinomycetota</taxon>
        <taxon>Actinomycetes</taxon>
        <taxon>Micrococcales</taxon>
        <taxon>Microbacteriaceae</taxon>
        <taxon>Gryllotalpicola</taxon>
    </lineage>
</organism>
<reference evidence="5" key="1">
    <citation type="journal article" date="2019" name="Int. J. Syst. Evol. Microbiol.">
        <title>The Global Catalogue of Microorganisms (GCM) 10K type strain sequencing project: providing services to taxonomists for standard genome sequencing and annotation.</title>
        <authorList>
            <consortium name="The Broad Institute Genomics Platform"/>
            <consortium name="The Broad Institute Genome Sequencing Center for Infectious Disease"/>
            <person name="Wu L."/>
            <person name="Ma J."/>
        </authorList>
    </citation>
    <scope>NUCLEOTIDE SEQUENCE [LARGE SCALE GENOMIC DNA]</scope>
    <source>
        <strain evidence="5">JCM 17593</strain>
    </source>
</reference>
<dbReference type="Proteomes" id="UP001500213">
    <property type="component" value="Unassembled WGS sequence"/>
</dbReference>
<dbReference type="InterPro" id="IPR004352">
    <property type="entry name" value="GH114_TIM-barrel"/>
</dbReference>
<proteinExistence type="predicted"/>
<protein>
    <submittedName>
        <fullName evidence="4">Endo alpha-1,4 polygalactosaminidase</fullName>
    </submittedName>
</protein>
<evidence type="ECO:0000313" key="4">
    <source>
        <dbReference type="EMBL" id="GAA4194472.1"/>
    </source>
</evidence>
<dbReference type="RefSeq" id="WP_344778327.1">
    <property type="nucleotide sequence ID" value="NZ_BAABBX010000016.1"/>
</dbReference>
<dbReference type="InterPro" id="IPR017853">
    <property type="entry name" value="GH"/>
</dbReference>
<evidence type="ECO:0000313" key="5">
    <source>
        <dbReference type="Proteomes" id="UP001500213"/>
    </source>
</evidence>
<sequence length="288" mass="30622">MVRRAGIVAAVALCLLLSGCRPEAAGNASAPAPASPQPAATQPAAGVRLPPTGARFDYQLGGAYAPATGVAVVERDSTARPAAGRYNICYLNAFQTQPGELPAWKKRHPQLLLRHDGRLVTDPDWPDEVLLDTSSAAKRSALASVIGARIAHCAAAGFDAVEPDNLDSWTRSHQRLTADDNVRFAALLARRAHAAGLAIAQKNAGELGSRGRTEASLDFAVAEECQVYGECGDYTAVYGSHVIEIEYTDNGRAAFTRACAARGRIVSVLLRDRDVVPSDDRAYVSRWC</sequence>
<keyword evidence="5" id="KW-1185">Reference proteome</keyword>
<evidence type="ECO:0000256" key="2">
    <source>
        <dbReference type="SAM" id="SignalP"/>
    </source>
</evidence>
<gene>
    <name evidence="4" type="ORF">GCM10022288_30010</name>
</gene>
<dbReference type="PANTHER" id="PTHR35273:SF2">
    <property type="entry name" value="ALPHA-GALACTOSIDASE"/>
    <property type="match status" value="1"/>
</dbReference>
<comment type="caution">
    <text evidence="4">The sequence shown here is derived from an EMBL/GenBank/DDBJ whole genome shotgun (WGS) entry which is preliminary data.</text>
</comment>
<dbReference type="SUPFAM" id="SSF51445">
    <property type="entry name" value="(Trans)glycosidases"/>
    <property type="match status" value="1"/>
</dbReference>
<feature type="domain" description="Glycoside-hydrolase family GH114 TIM-barrel" evidence="3">
    <location>
        <begin position="56"/>
        <end position="275"/>
    </location>
</feature>
<dbReference type="Pfam" id="PF03537">
    <property type="entry name" value="Glyco_hydro_114"/>
    <property type="match status" value="1"/>
</dbReference>
<dbReference type="PROSITE" id="PS51257">
    <property type="entry name" value="PROKAR_LIPOPROTEIN"/>
    <property type="match status" value="1"/>
</dbReference>
<dbReference type="PANTHER" id="PTHR35273">
    <property type="entry name" value="ALPHA-1,4 POLYGALACTOSAMINIDASE, PUTATIVE (AFU_ORTHOLOGUE AFUA_3G07890)-RELATED"/>
    <property type="match status" value="1"/>
</dbReference>
<feature type="chain" id="PRO_5047477523" evidence="2">
    <location>
        <begin position="25"/>
        <end position="288"/>
    </location>
</feature>
<feature type="signal peptide" evidence="2">
    <location>
        <begin position="1"/>
        <end position="24"/>
    </location>
</feature>
<keyword evidence="2" id="KW-0732">Signal</keyword>
<name>A0ABP8B0V3_9MICO</name>
<feature type="compositionally biased region" description="Low complexity" evidence="1">
    <location>
        <begin position="26"/>
        <end position="46"/>
    </location>
</feature>